<evidence type="ECO:0000256" key="9">
    <source>
        <dbReference type="SAM" id="SignalP"/>
    </source>
</evidence>
<keyword evidence="12" id="KW-1185">Reference proteome</keyword>
<dbReference type="InterPro" id="IPR017948">
    <property type="entry name" value="TGFb_CS"/>
</dbReference>
<organism evidence="11 12">
    <name type="scientific">Acipenser ruthenus</name>
    <name type="common">Sterlet sturgeon</name>
    <dbReference type="NCBI Taxonomy" id="7906"/>
    <lineage>
        <taxon>Eukaryota</taxon>
        <taxon>Metazoa</taxon>
        <taxon>Chordata</taxon>
        <taxon>Craniata</taxon>
        <taxon>Vertebrata</taxon>
        <taxon>Euteleostomi</taxon>
        <taxon>Actinopterygii</taxon>
        <taxon>Chondrostei</taxon>
        <taxon>Acipenseriformes</taxon>
        <taxon>Acipenseridae</taxon>
        <taxon>Acipenser</taxon>
    </lineage>
</organism>
<evidence type="ECO:0000313" key="11">
    <source>
        <dbReference type="EMBL" id="RXM31354.1"/>
    </source>
</evidence>
<dbReference type="SUPFAM" id="SSF57501">
    <property type="entry name" value="Cystine-knot cytokines"/>
    <property type="match status" value="1"/>
</dbReference>
<evidence type="ECO:0000256" key="4">
    <source>
        <dbReference type="ARBA" id="ARBA00022525"/>
    </source>
</evidence>
<dbReference type="InterPro" id="IPR001839">
    <property type="entry name" value="TGF-b_C"/>
</dbReference>
<feature type="chain" id="PRO_5019357354" description="Bone morphogenetic protein 3" evidence="9">
    <location>
        <begin position="21"/>
        <end position="384"/>
    </location>
</feature>
<evidence type="ECO:0000256" key="7">
    <source>
        <dbReference type="RuleBase" id="RU000354"/>
    </source>
</evidence>
<name>A0A444U869_ACIRT</name>
<keyword evidence="9" id="KW-0732">Signal</keyword>
<feature type="signal peptide" evidence="9">
    <location>
        <begin position="1"/>
        <end position="20"/>
    </location>
</feature>
<keyword evidence="6" id="KW-1015">Disulfide bond</keyword>
<dbReference type="SMART" id="SM00204">
    <property type="entry name" value="TGFB"/>
    <property type="match status" value="1"/>
</dbReference>
<evidence type="ECO:0000313" key="12">
    <source>
        <dbReference type="Proteomes" id="UP000289886"/>
    </source>
</evidence>
<dbReference type="PRINTS" id="PR00669">
    <property type="entry name" value="INHIBINA"/>
</dbReference>
<evidence type="ECO:0000259" key="10">
    <source>
        <dbReference type="PROSITE" id="PS51362"/>
    </source>
</evidence>
<dbReference type="InterPro" id="IPR015615">
    <property type="entry name" value="TGF-beta-rel"/>
</dbReference>
<dbReference type="Gene3D" id="2.10.90.10">
    <property type="entry name" value="Cystine-knot cytokines"/>
    <property type="match status" value="1"/>
</dbReference>
<dbReference type="EMBL" id="SCEB01215091">
    <property type="protein sequence ID" value="RXM31354.1"/>
    <property type="molecule type" value="Genomic_DNA"/>
</dbReference>
<comment type="caution">
    <text evidence="11">The sequence shown here is derived from an EMBL/GenBank/DDBJ whole genome shotgun (WGS) entry which is preliminary data.</text>
</comment>
<dbReference type="Pfam" id="PF00019">
    <property type="entry name" value="TGF_beta"/>
    <property type="match status" value="1"/>
</dbReference>
<keyword evidence="4" id="KW-0964">Secreted</keyword>
<accession>A0A444U869</accession>
<dbReference type="PANTHER" id="PTHR11848:SF144">
    <property type="entry name" value="BONE MORPHOGENETIC PROTEIN 3"/>
    <property type="match status" value="1"/>
</dbReference>
<dbReference type="InterPro" id="IPR029034">
    <property type="entry name" value="Cystine-knot_cytokine"/>
</dbReference>
<evidence type="ECO:0000256" key="5">
    <source>
        <dbReference type="ARBA" id="ARBA00023030"/>
    </source>
</evidence>
<keyword evidence="5 7" id="KW-0339">Growth factor</keyword>
<comment type="subcellular location">
    <subcellularLocation>
        <location evidence="1">Secreted</location>
    </subcellularLocation>
</comment>
<feature type="domain" description="TGF-beta family profile" evidence="10">
    <location>
        <begin position="317"/>
        <end position="384"/>
    </location>
</feature>
<dbReference type="GO" id="GO:0005615">
    <property type="term" value="C:extracellular space"/>
    <property type="evidence" value="ECO:0007669"/>
    <property type="project" value="TreeGrafter"/>
</dbReference>
<reference evidence="11 12" key="1">
    <citation type="submission" date="2019-01" db="EMBL/GenBank/DDBJ databases">
        <title>Draft Genome and Complete Hox-Cluster Characterization of the Sterlet Sturgeon (Acipenser ruthenus).</title>
        <authorList>
            <person name="Wei Q."/>
        </authorList>
    </citation>
    <scope>NUCLEOTIDE SEQUENCE [LARGE SCALE GENOMIC DNA]</scope>
    <source>
        <strain evidence="11">WHYD16114868_AA</strain>
        <tissue evidence="11">Blood</tissue>
    </source>
</reference>
<dbReference type="AlphaFoldDB" id="A0A444U869"/>
<proteinExistence type="inferred from homology"/>
<dbReference type="GO" id="GO:0008083">
    <property type="term" value="F:growth factor activity"/>
    <property type="evidence" value="ECO:0007669"/>
    <property type="project" value="UniProtKB-KW"/>
</dbReference>
<dbReference type="GO" id="GO:0005125">
    <property type="term" value="F:cytokine activity"/>
    <property type="evidence" value="ECO:0007669"/>
    <property type="project" value="TreeGrafter"/>
</dbReference>
<evidence type="ECO:0000256" key="6">
    <source>
        <dbReference type="ARBA" id="ARBA00023157"/>
    </source>
</evidence>
<evidence type="ECO:0000256" key="3">
    <source>
        <dbReference type="ARBA" id="ARBA00013361"/>
    </source>
</evidence>
<dbReference type="PROSITE" id="PS00250">
    <property type="entry name" value="TGF_BETA_1"/>
    <property type="match status" value="1"/>
</dbReference>
<dbReference type="Proteomes" id="UP000289886">
    <property type="component" value="Unassembled WGS sequence"/>
</dbReference>
<comment type="similarity">
    <text evidence="2 7">Belongs to the TGF-beta family.</text>
</comment>
<protein>
    <recommendedName>
        <fullName evidence="3">Bone morphogenetic protein 3</fullName>
    </recommendedName>
</protein>
<evidence type="ECO:0000256" key="1">
    <source>
        <dbReference type="ARBA" id="ARBA00004613"/>
    </source>
</evidence>
<dbReference type="PROSITE" id="PS51362">
    <property type="entry name" value="TGF_BETA_2"/>
    <property type="match status" value="1"/>
</dbReference>
<gene>
    <name evidence="11" type="ORF">EOD39_17067</name>
</gene>
<feature type="region of interest" description="Disordered" evidence="8">
    <location>
        <begin position="277"/>
        <end position="303"/>
    </location>
</feature>
<dbReference type="PANTHER" id="PTHR11848">
    <property type="entry name" value="TGF-BETA FAMILY"/>
    <property type="match status" value="1"/>
</dbReference>
<evidence type="ECO:0000256" key="2">
    <source>
        <dbReference type="ARBA" id="ARBA00006656"/>
    </source>
</evidence>
<evidence type="ECO:0000256" key="8">
    <source>
        <dbReference type="SAM" id="MobiDB-lite"/>
    </source>
</evidence>
<sequence>MAHYHRLSVVLFAWSYFCFGSCDLLKDHFAGLKNNADLGDFDRTGDTHDISEAENELLLRDTVSEHMVMLYDKYKGTGFHFKDGNTVRSFKAKWGDLLNTSRKCARPMSCGHHGHRKQAHIHLAIWSLASVANNTRTLGHFYINASTVYRNFLSWQWKDITRVLNEAKHKDELLIGIEIASQGTRPWKKLLSKRSPYILVYANDSAISESEAVVSTLQRQGGSLAPGLHKLGVHTRNSTAERRSKRSANILFPLQNNELPGAEYQFNEAQAWGERNPYKALETRPAERQRNKKKQRKSDGHKVQTLQFDEQTLKKARRKQWNEPRNCARRYLKVDFADIGWSEWIISPKSFDAYYCSGSCQFPMPKVGFQYQSCNIKSMCMCLR</sequence>